<evidence type="ECO:0000313" key="1">
    <source>
        <dbReference type="EMBL" id="POH73654.1"/>
    </source>
</evidence>
<evidence type="ECO:0000313" key="2">
    <source>
        <dbReference type="Proteomes" id="UP000237061"/>
    </source>
</evidence>
<dbReference type="RefSeq" id="WP_103465550.1">
    <property type="nucleotide sequence ID" value="NZ_PPXC01000006.1"/>
</dbReference>
<dbReference type="InterPro" id="IPR045773">
    <property type="entry name" value="DUF6226"/>
</dbReference>
<dbReference type="Proteomes" id="UP000237061">
    <property type="component" value="Unassembled WGS sequence"/>
</dbReference>
<sequence length="223" mass="23750">MSESYQRPSIAATDFTADDGAVIEYGNRWGMATKPDEAYGRVSHPERFAGLHAVADALLGHLRANYGCVIEEGLALVPQQGGMGNQEVTSVRAVRITPSTPDAAPLIFEYLDFPSVQVHAGLLHAAPAPTCGCDACDETLDTAADELERVVLAVAAGEYKEWFTGGFSPALHMSITFPGGSSSSAGPLRFSSLPRERIKAARAVFKTLPGGWRPWPARAVSPH</sequence>
<dbReference type="AlphaFoldDB" id="A0A2S3ZX56"/>
<reference evidence="1 2" key="1">
    <citation type="submission" date="2018-01" db="EMBL/GenBank/DDBJ databases">
        <title>Arthrobacter sp. nov., from glaciers in China.</title>
        <authorList>
            <person name="Liu Q."/>
            <person name="Xin Y.-H."/>
        </authorList>
    </citation>
    <scope>NUCLEOTIDE SEQUENCE [LARGE SCALE GENOMIC DNA]</scope>
    <source>
        <strain evidence="1 2">HLT2-12-2</strain>
    </source>
</reference>
<proteinExistence type="predicted"/>
<gene>
    <name evidence="1" type="ORF">CVS27_09835</name>
</gene>
<name>A0A2S3ZX56_ARTGL</name>
<protein>
    <submittedName>
        <fullName evidence="1">Uncharacterized protein</fullName>
    </submittedName>
</protein>
<comment type="caution">
    <text evidence="1">The sequence shown here is derived from an EMBL/GenBank/DDBJ whole genome shotgun (WGS) entry which is preliminary data.</text>
</comment>
<keyword evidence="2" id="KW-1185">Reference proteome</keyword>
<organism evidence="1 2">
    <name type="scientific">Arthrobacter glacialis</name>
    <dbReference type="NCBI Taxonomy" id="1664"/>
    <lineage>
        <taxon>Bacteria</taxon>
        <taxon>Bacillati</taxon>
        <taxon>Actinomycetota</taxon>
        <taxon>Actinomycetes</taxon>
        <taxon>Micrococcales</taxon>
        <taxon>Micrococcaceae</taxon>
        <taxon>Arthrobacter</taxon>
    </lineage>
</organism>
<dbReference type="EMBL" id="PPXC01000006">
    <property type="protein sequence ID" value="POH73654.1"/>
    <property type="molecule type" value="Genomic_DNA"/>
</dbReference>
<dbReference type="Pfam" id="PF19736">
    <property type="entry name" value="DUF6226"/>
    <property type="match status" value="1"/>
</dbReference>
<accession>A0A2S3ZX56</accession>